<dbReference type="RefSeq" id="WP_104422231.1">
    <property type="nucleotide sequence ID" value="NZ_PTIY01000001.1"/>
</dbReference>
<organism evidence="1 2">
    <name type="scientific">Methylobacter tundripaludum</name>
    <dbReference type="NCBI Taxonomy" id="173365"/>
    <lineage>
        <taxon>Bacteria</taxon>
        <taxon>Pseudomonadati</taxon>
        <taxon>Pseudomonadota</taxon>
        <taxon>Gammaproteobacteria</taxon>
        <taxon>Methylococcales</taxon>
        <taxon>Methylococcaceae</taxon>
        <taxon>Methylobacter</taxon>
    </lineage>
</organism>
<evidence type="ECO:0000313" key="1">
    <source>
        <dbReference type="EMBL" id="PPK73853.1"/>
    </source>
</evidence>
<protein>
    <submittedName>
        <fullName evidence="1">Uncharacterized protein DUF4435</fullName>
    </submittedName>
</protein>
<accession>A0A2S6H8X0</accession>
<reference evidence="1 2" key="1">
    <citation type="submission" date="2018-02" db="EMBL/GenBank/DDBJ databases">
        <title>Subsurface microbial communities from deep shales in Ohio and West Virginia, USA.</title>
        <authorList>
            <person name="Wrighton K."/>
        </authorList>
    </citation>
    <scope>NUCLEOTIDE SEQUENCE [LARGE SCALE GENOMIC DNA]</scope>
    <source>
        <strain evidence="1 2">OWC-G53F</strain>
    </source>
</reference>
<proteinExistence type="predicted"/>
<dbReference type="EMBL" id="PTIY01000001">
    <property type="protein sequence ID" value="PPK73853.1"/>
    <property type="molecule type" value="Genomic_DNA"/>
</dbReference>
<gene>
    <name evidence="1" type="ORF">B0F88_101385</name>
</gene>
<dbReference type="OrthoDB" id="9179930at2"/>
<sequence length="297" mass="33893">MSSFKKIAPDFIGSKYEGGIKVFLESTEDVRIFSDHWFSDYQDKISFESAGKDGKKSSGGCTAVLRKVREAESQQLTAYGIVDRDTLLKDNKQDVFWETDDTKFHAASPYGDNIHVLRRWEMENYLLKPEAFKSELRCKTLNRLEPEITAKTLLNHEDDLIKLTTLSTILANKESSVKFTSEGFGSANIGEDLHNKINNYLSTYGMTLESSEFLEDMAKILAFANNEQSPDARWDKLSRILDGKRALYKFCSIFNKEYGLKGFQFADEVKGSLADRIASKRELLDEELCDTIERFSK</sequence>
<comment type="caution">
    <text evidence="1">The sequence shown here is derived from an EMBL/GenBank/DDBJ whole genome shotgun (WGS) entry which is preliminary data.</text>
</comment>
<name>A0A2S6H8X0_9GAMM</name>
<dbReference type="AlphaFoldDB" id="A0A2S6H8X0"/>
<dbReference type="Proteomes" id="UP000238071">
    <property type="component" value="Unassembled WGS sequence"/>
</dbReference>
<keyword evidence="2" id="KW-1185">Reference proteome</keyword>
<evidence type="ECO:0000313" key="2">
    <source>
        <dbReference type="Proteomes" id="UP000238071"/>
    </source>
</evidence>